<dbReference type="InterPro" id="IPR036890">
    <property type="entry name" value="HATPase_C_sf"/>
</dbReference>
<keyword evidence="4" id="KW-0808">Transferase</keyword>
<evidence type="ECO:0000256" key="7">
    <source>
        <dbReference type="ARBA" id="ARBA00022840"/>
    </source>
</evidence>
<keyword evidence="7" id="KW-0067">ATP-binding</keyword>
<dbReference type="SUPFAM" id="SSF55874">
    <property type="entry name" value="ATPase domain of HSP90 chaperone/DNA topoisomerase II/histidine kinase"/>
    <property type="match status" value="1"/>
</dbReference>
<comment type="caution">
    <text evidence="11">The sequence shown here is derived from an EMBL/GenBank/DDBJ whole genome shotgun (WGS) entry which is preliminary data.</text>
</comment>
<evidence type="ECO:0000256" key="4">
    <source>
        <dbReference type="ARBA" id="ARBA00022679"/>
    </source>
</evidence>
<dbReference type="Proteomes" id="UP001139648">
    <property type="component" value="Unassembled WGS sequence"/>
</dbReference>
<reference evidence="11" key="1">
    <citation type="submission" date="2022-06" db="EMBL/GenBank/DDBJ databases">
        <title>Sequencing the genomes of 1000 actinobacteria strains.</title>
        <authorList>
            <person name="Klenk H.-P."/>
        </authorList>
    </citation>
    <scope>NUCLEOTIDE SEQUENCE</scope>
    <source>
        <strain evidence="11">DSM 46694</strain>
    </source>
</reference>
<keyword evidence="3" id="KW-0597">Phosphoprotein</keyword>
<evidence type="ECO:0000256" key="1">
    <source>
        <dbReference type="ARBA" id="ARBA00000085"/>
    </source>
</evidence>
<dbReference type="GO" id="GO:0000155">
    <property type="term" value="F:phosphorelay sensor kinase activity"/>
    <property type="evidence" value="ECO:0007669"/>
    <property type="project" value="InterPro"/>
</dbReference>
<dbReference type="CDD" id="cd16917">
    <property type="entry name" value="HATPase_UhpB-NarQ-NarX-like"/>
    <property type="match status" value="1"/>
</dbReference>
<evidence type="ECO:0000256" key="6">
    <source>
        <dbReference type="ARBA" id="ARBA00022777"/>
    </source>
</evidence>
<evidence type="ECO:0000256" key="2">
    <source>
        <dbReference type="ARBA" id="ARBA00012438"/>
    </source>
</evidence>
<evidence type="ECO:0000256" key="9">
    <source>
        <dbReference type="SAM" id="Phobius"/>
    </source>
</evidence>
<feature type="domain" description="Histidine kinase" evidence="10">
    <location>
        <begin position="298"/>
        <end position="384"/>
    </location>
</feature>
<dbReference type="InterPro" id="IPR050482">
    <property type="entry name" value="Sensor_HK_TwoCompSys"/>
</dbReference>
<dbReference type="InterPro" id="IPR011712">
    <property type="entry name" value="Sig_transdc_His_kin_sub3_dim/P"/>
</dbReference>
<keyword evidence="5" id="KW-0547">Nucleotide-binding</keyword>
<keyword evidence="12" id="KW-1185">Reference proteome</keyword>
<dbReference type="PANTHER" id="PTHR24421">
    <property type="entry name" value="NITRATE/NITRITE SENSOR PROTEIN NARX-RELATED"/>
    <property type="match status" value="1"/>
</dbReference>
<keyword evidence="6 11" id="KW-0418">Kinase</keyword>
<dbReference type="GO" id="GO:0005524">
    <property type="term" value="F:ATP binding"/>
    <property type="evidence" value="ECO:0007669"/>
    <property type="project" value="UniProtKB-KW"/>
</dbReference>
<dbReference type="EMBL" id="JAMZEB010000001">
    <property type="protein sequence ID" value="MCP2353739.1"/>
    <property type="molecule type" value="Genomic_DNA"/>
</dbReference>
<dbReference type="InterPro" id="IPR003594">
    <property type="entry name" value="HATPase_dom"/>
</dbReference>
<dbReference type="PANTHER" id="PTHR24421:SF10">
    <property type="entry name" value="NITRATE_NITRITE SENSOR PROTEIN NARQ"/>
    <property type="match status" value="1"/>
</dbReference>
<dbReference type="AlphaFoldDB" id="A0A9X2JZ24"/>
<evidence type="ECO:0000313" key="12">
    <source>
        <dbReference type="Proteomes" id="UP001139648"/>
    </source>
</evidence>
<dbReference type="Pfam" id="PF07730">
    <property type="entry name" value="HisKA_3"/>
    <property type="match status" value="1"/>
</dbReference>
<organism evidence="11 12">
    <name type="scientific">Nonomuraea thailandensis</name>
    <dbReference type="NCBI Taxonomy" id="1188745"/>
    <lineage>
        <taxon>Bacteria</taxon>
        <taxon>Bacillati</taxon>
        <taxon>Actinomycetota</taxon>
        <taxon>Actinomycetes</taxon>
        <taxon>Streptosporangiales</taxon>
        <taxon>Streptosporangiaceae</taxon>
        <taxon>Nonomuraea</taxon>
    </lineage>
</organism>
<dbReference type="InterPro" id="IPR005467">
    <property type="entry name" value="His_kinase_dom"/>
</dbReference>
<dbReference type="Gene3D" id="1.20.5.1930">
    <property type="match status" value="1"/>
</dbReference>
<dbReference type="Pfam" id="PF02518">
    <property type="entry name" value="HATPase_c"/>
    <property type="match status" value="1"/>
</dbReference>
<dbReference type="RefSeq" id="WP_253740247.1">
    <property type="nucleotide sequence ID" value="NZ_BAABKA010000010.1"/>
</dbReference>
<dbReference type="PROSITE" id="PS50109">
    <property type="entry name" value="HIS_KIN"/>
    <property type="match status" value="1"/>
</dbReference>
<evidence type="ECO:0000259" key="10">
    <source>
        <dbReference type="PROSITE" id="PS50109"/>
    </source>
</evidence>
<keyword evidence="9" id="KW-1133">Transmembrane helix</keyword>
<evidence type="ECO:0000256" key="3">
    <source>
        <dbReference type="ARBA" id="ARBA00022553"/>
    </source>
</evidence>
<evidence type="ECO:0000313" key="11">
    <source>
        <dbReference type="EMBL" id="MCP2353739.1"/>
    </source>
</evidence>
<protein>
    <recommendedName>
        <fullName evidence="2">histidine kinase</fullName>
        <ecNumber evidence="2">2.7.13.3</ecNumber>
    </recommendedName>
</protein>
<feature type="transmembrane region" description="Helical" evidence="9">
    <location>
        <begin position="106"/>
        <end position="124"/>
    </location>
</feature>
<dbReference type="GO" id="GO:0016020">
    <property type="term" value="C:membrane"/>
    <property type="evidence" value="ECO:0007669"/>
    <property type="project" value="InterPro"/>
</dbReference>
<feature type="transmembrane region" description="Helical" evidence="9">
    <location>
        <begin position="15"/>
        <end position="33"/>
    </location>
</feature>
<sequence>MTDSRRLHGLTSSPAYAPVTGALLGFAAVVEFVRPGEPSFELAPFGCVVVSTASLIWRRAHPVPSGLIAVVAALLAYALAPEIPVSVAVAGATGVYLLARHRVIHPALLSVVAVAGLVTATIAGRGAEPLRVVTEPLAPALGLLAAVAVGEAVYGRREAHRQRDTALARLLEIQAEQAASAERARIARELHDVVAHSVSMIAVQAETTTYTTGELPPAARDGLQQIAVSARTALAELRQLLTVLRGNAVSPVGTAPQPTLAGLDQLLAQHRSAGGAVWLHVDDKGAPLATVVELSAYRIVQEALTNARRHAPGATVSVNIYPSGDDLVVRITDDGSGTTGLETRGTGHGLIGMRERAALLGGSLSAGPSPTGGFAVIARLPIKGRTSL</sequence>
<proteinExistence type="predicted"/>
<evidence type="ECO:0000256" key="5">
    <source>
        <dbReference type="ARBA" id="ARBA00022741"/>
    </source>
</evidence>
<keyword evidence="8" id="KW-0902">Two-component regulatory system</keyword>
<feature type="transmembrane region" description="Helical" evidence="9">
    <location>
        <begin position="66"/>
        <end position="99"/>
    </location>
</feature>
<name>A0A9X2JZ24_9ACTN</name>
<dbReference type="GO" id="GO:0046983">
    <property type="term" value="F:protein dimerization activity"/>
    <property type="evidence" value="ECO:0007669"/>
    <property type="project" value="InterPro"/>
</dbReference>
<gene>
    <name evidence="11" type="ORF">HD597_000759</name>
</gene>
<keyword evidence="9" id="KW-0812">Transmembrane</keyword>
<dbReference type="Gene3D" id="3.30.565.10">
    <property type="entry name" value="Histidine kinase-like ATPase, C-terminal domain"/>
    <property type="match status" value="1"/>
</dbReference>
<keyword evidence="9" id="KW-0472">Membrane</keyword>
<feature type="transmembrane region" description="Helical" evidence="9">
    <location>
        <begin position="136"/>
        <end position="154"/>
    </location>
</feature>
<evidence type="ECO:0000256" key="8">
    <source>
        <dbReference type="ARBA" id="ARBA00023012"/>
    </source>
</evidence>
<dbReference type="SMART" id="SM00387">
    <property type="entry name" value="HATPase_c"/>
    <property type="match status" value="1"/>
</dbReference>
<comment type="catalytic activity">
    <reaction evidence="1">
        <text>ATP + protein L-histidine = ADP + protein N-phospho-L-histidine.</text>
        <dbReference type="EC" id="2.7.13.3"/>
    </reaction>
</comment>
<dbReference type="EC" id="2.7.13.3" evidence="2"/>
<accession>A0A9X2JZ24</accession>